<dbReference type="RefSeq" id="WP_148906999.1">
    <property type="nucleotide sequence ID" value="NZ_VNHX01000001.1"/>
</dbReference>
<proteinExistence type="predicted"/>
<dbReference type="InterPro" id="IPR028028">
    <property type="entry name" value="DUF4450"/>
</dbReference>
<dbReference type="EMBL" id="VNHX01000001">
    <property type="protein sequence ID" value="TYP98419.1"/>
    <property type="molecule type" value="Genomic_DNA"/>
</dbReference>
<accession>A0A5S5DUX6</accession>
<dbReference type="Gene3D" id="1.50.10.10">
    <property type="match status" value="1"/>
</dbReference>
<organism evidence="1 2">
    <name type="scientific">Sphingobacterium allocomposti</name>
    <dbReference type="NCBI Taxonomy" id="415956"/>
    <lineage>
        <taxon>Bacteria</taxon>
        <taxon>Pseudomonadati</taxon>
        <taxon>Bacteroidota</taxon>
        <taxon>Sphingobacteriia</taxon>
        <taxon>Sphingobacteriales</taxon>
        <taxon>Sphingobacteriaceae</taxon>
        <taxon>Sphingobacterium</taxon>
    </lineage>
</organism>
<dbReference type="Pfam" id="PF14614">
    <property type="entry name" value="DUF4450"/>
    <property type="match status" value="1"/>
</dbReference>
<name>A0A5S5DUX6_9SPHI</name>
<dbReference type="Proteomes" id="UP000325105">
    <property type="component" value="Unassembled WGS sequence"/>
</dbReference>
<reference evidence="1 2" key="1">
    <citation type="submission" date="2019-07" db="EMBL/GenBank/DDBJ databases">
        <title>Genomic Encyclopedia of Archaeal and Bacterial Type Strains, Phase II (KMG-II): from individual species to whole genera.</title>
        <authorList>
            <person name="Goeker M."/>
        </authorList>
    </citation>
    <scope>NUCLEOTIDE SEQUENCE [LARGE SCALE GENOMIC DNA]</scope>
    <source>
        <strain evidence="1 2">DSM 18850</strain>
    </source>
</reference>
<dbReference type="OrthoDB" id="49490at2"/>
<evidence type="ECO:0000313" key="2">
    <source>
        <dbReference type="Proteomes" id="UP000325105"/>
    </source>
</evidence>
<dbReference type="SUPFAM" id="SSF48208">
    <property type="entry name" value="Six-hairpin glycosidases"/>
    <property type="match status" value="1"/>
</dbReference>
<evidence type="ECO:0000313" key="1">
    <source>
        <dbReference type="EMBL" id="TYP98419.1"/>
    </source>
</evidence>
<dbReference type="AlphaFoldDB" id="A0A5S5DUX6"/>
<dbReference type="GO" id="GO:0005975">
    <property type="term" value="P:carbohydrate metabolic process"/>
    <property type="evidence" value="ECO:0007669"/>
    <property type="project" value="InterPro"/>
</dbReference>
<comment type="caution">
    <text evidence="1">The sequence shown here is derived from an EMBL/GenBank/DDBJ whole genome shotgun (WGS) entry which is preliminary data.</text>
</comment>
<sequence>MWRILLCSFSLLATCLCELVAQSRHWQQQKRSLHYTEDNGDFLLVNGKYRFNRALYGDNRASRVEAGDLPEFALYLPGMGGNLQFVIRRGNQYKKLIDAAKIETRYRVGSMRYTISDPLLGKGSLLITVLAQHGAEGMVLKIEGQQISGDSQLYAIYGGASGKTFSRNGDIGADPESGFYLLPTYAAHNQFVVSGKAFALRYRGKREEEQHVHGAFSGNAKLHITDATVLERLHDIERVQGAQAPVLAAKYERIDGPIYIQVSKGKPGAGLSDENLKLLFEGAESKRQSLADRIRLRTPDRFINNFGPALAVAADAIWESPTFLHGAVAWRMRLNAWRGAYAADVLGWHDRAKEHFSSYVNSQVISPAEGPVVMDTALHLARHAETMGTAVFTSGYISRNPNNNTVPHHYDMNLVFFDQLLSHFNYTGDLEYAREMWPAIVRHLAWEKRNFDRDDDGLYDAYCAIWASDGLQYAGGAVTHTSAYNYRANRAAAKLATLIGENPKPYNDEANKIERALRERLWLPHKGHFAEFQDLLGNRLLHEKPGVWTIYHAADACLLNDFEHYQNTQYVLNHTPKIPIRVDGQAEHNLYTLATTDWQPYTWSVNNVALAENLQTALAFWQAGRNEDAFLLWKSNIVESMFNGISPGNFQQLSHYDAFRGELYRDFADPIGVAARTLAEGLFGVRPKLIDNVVEIRPGFPSSWDFAELDMPAWQYSYRKANGNIQFDIHTRYQRQVRLQMEVPVSSARISAVHVNGEPVSWTIKKSAIQRPVLVFETSPSVDFHVEILGEGQLPSVGGEKVIHPYTDTFSCPLPPDVAIGEVYDPQRLLAAHQEDRFVFIPGRRTGTFFIQLLTGGLSWWHPVNIELVEPVSHHFKSQGNRHVLQLKNNGDRAISLAVQGENFSRKLTLGGGEEADMEIPITSLSRGTNRFRLETGNAAWEVQHTAWEVQRAESYVTTDLSGHYNASLTDIFEQKYLAPRPEGPTLQLPWQGIGNWCYPLTTAVIDDMGLMNARKDDVVHYLDIPFLIKGQQRNVLYTSTWDNYPTKASIPLRGKARKIYLLMAGSTNPMQSQLINAKVLVTYSNGEADTLMLKNPVNWWPIEQDYLDDNYAFEIADDLIPYRIKLKTGELYRGGALKQYSEIKGFSTRAVDGGAATLVDLPLDGTKELSSLTVLAEANDVVVGLIAATLLRSSDNTN</sequence>
<dbReference type="InterPro" id="IPR012341">
    <property type="entry name" value="6hp_glycosidase-like_sf"/>
</dbReference>
<gene>
    <name evidence="1" type="ORF">BC792_10173</name>
</gene>
<keyword evidence="2" id="KW-1185">Reference proteome</keyword>
<dbReference type="InterPro" id="IPR008928">
    <property type="entry name" value="6-hairpin_glycosidase_sf"/>
</dbReference>
<protein>
    <submittedName>
        <fullName evidence="1">Uncharacterized protein DUF4450</fullName>
    </submittedName>
</protein>